<sequence length="156" mass="17889">MKESRGVNVRLFQIWEAHIPIVNNCSLHITPAPRRVHHRGDLTTMRVSEKSTRRITTWSGPHLPPAIRRLFSYYFICFVTAQRIVLISRAPILPINRTTASPNETEAPGQTSPVSSVRQVKLYKLNPPRTPHALTHRRETVPVRPPRVQCTFQSSR</sequence>
<accession>A0A139AGP3</accession>
<organism evidence="2 3">
    <name type="scientific">Gonapodya prolifera (strain JEL478)</name>
    <name type="common">Monoblepharis prolifera</name>
    <dbReference type="NCBI Taxonomy" id="1344416"/>
    <lineage>
        <taxon>Eukaryota</taxon>
        <taxon>Fungi</taxon>
        <taxon>Fungi incertae sedis</taxon>
        <taxon>Chytridiomycota</taxon>
        <taxon>Chytridiomycota incertae sedis</taxon>
        <taxon>Monoblepharidomycetes</taxon>
        <taxon>Monoblepharidales</taxon>
        <taxon>Gonapodyaceae</taxon>
        <taxon>Gonapodya</taxon>
    </lineage>
</organism>
<evidence type="ECO:0000313" key="3">
    <source>
        <dbReference type="Proteomes" id="UP000070544"/>
    </source>
</evidence>
<name>A0A139AGP3_GONPJ</name>
<dbReference type="Proteomes" id="UP000070544">
    <property type="component" value="Unassembled WGS sequence"/>
</dbReference>
<feature type="region of interest" description="Disordered" evidence="1">
    <location>
        <begin position="97"/>
        <end position="117"/>
    </location>
</feature>
<dbReference type="EMBL" id="KQ965759">
    <property type="protein sequence ID" value="KXS15859.1"/>
    <property type="molecule type" value="Genomic_DNA"/>
</dbReference>
<evidence type="ECO:0000313" key="2">
    <source>
        <dbReference type="EMBL" id="KXS15859.1"/>
    </source>
</evidence>
<protein>
    <submittedName>
        <fullName evidence="2">Uncharacterized protein</fullName>
    </submittedName>
</protein>
<gene>
    <name evidence="2" type="ORF">M427DRAFT_309957</name>
</gene>
<reference evidence="2 3" key="1">
    <citation type="journal article" date="2015" name="Genome Biol. Evol.">
        <title>Phylogenomic analyses indicate that early fungi evolved digesting cell walls of algal ancestors of land plants.</title>
        <authorList>
            <person name="Chang Y."/>
            <person name="Wang S."/>
            <person name="Sekimoto S."/>
            <person name="Aerts A.L."/>
            <person name="Choi C."/>
            <person name="Clum A."/>
            <person name="LaButti K.M."/>
            <person name="Lindquist E.A."/>
            <person name="Yee Ngan C."/>
            <person name="Ohm R.A."/>
            <person name="Salamov A.A."/>
            <person name="Grigoriev I.V."/>
            <person name="Spatafora J.W."/>
            <person name="Berbee M.L."/>
        </authorList>
    </citation>
    <scope>NUCLEOTIDE SEQUENCE [LARGE SCALE GENOMIC DNA]</scope>
    <source>
        <strain evidence="2 3">JEL478</strain>
    </source>
</reference>
<evidence type="ECO:0000256" key="1">
    <source>
        <dbReference type="SAM" id="MobiDB-lite"/>
    </source>
</evidence>
<proteinExistence type="predicted"/>
<keyword evidence="3" id="KW-1185">Reference proteome</keyword>
<dbReference type="AlphaFoldDB" id="A0A139AGP3"/>